<dbReference type="InterPro" id="IPR045270">
    <property type="entry name" value="STKc_AGC"/>
</dbReference>
<feature type="domain" description="Protein kinase" evidence="10">
    <location>
        <begin position="97"/>
        <end position="360"/>
    </location>
</feature>
<dbReference type="PROSITE" id="PS51285">
    <property type="entry name" value="AGC_KINASE_CTER"/>
    <property type="match status" value="1"/>
</dbReference>
<keyword evidence="6 7" id="KW-0067">ATP-binding</keyword>
<dbReference type="SUPFAM" id="SSF56112">
    <property type="entry name" value="Protein kinase-like (PK-like)"/>
    <property type="match status" value="1"/>
</dbReference>
<evidence type="ECO:0000256" key="4">
    <source>
        <dbReference type="ARBA" id="ARBA00022741"/>
    </source>
</evidence>
<evidence type="ECO:0000259" key="10">
    <source>
        <dbReference type="PROSITE" id="PS50011"/>
    </source>
</evidence>
<dbReference type="SMART" id="SM00220">
    <property type="entry name" value="S_TKc"/>
    <property type="match status" value="1"/>
</dbReference>
<dbReference type="InterPro" id="IPR008271">
    <property type="entry name" value="Ser/Thr_kinase_AS"/>
</dbReference>
<feature type="compositionally biased region" description="Polar residues" evidence="9">
    <location>
        <begin position="17"/>
        <end position="29"/>
    </location>
</feature>
<dbReference type="Gene3D" id="3.30.200.20">
    <property type="entry name" value="Phosphorylase Kinase, domain 1"/>
    <property type="match status" value="1"/>
</dbReference>
<evidence type="ECO:0000256" key="8">
    <source>
        <dbReference type="RuleBase" id="RU000304"/>
    </source>
</evidence>
<dbReference type="GO" id="GO:0005524">
    <property type="term" value="F:ATP binding"/>
    <property type="evidence" value="ECO:0007669"/>
    <property type="project" value="UniProtKB-UniRule"/>
</dbReference>
<evidence type="ECO:0000256" key="2">
    <source>
        <dbReference type="ARBA" id="ARBA00022553"/>
    </source>
</evidence>
<reference evidence="12" key="1">
    <citation type="submission" date="2021-01" db="EMBL/GenBank/DDBJ databases">
        <authorList>
            <person name="Corre E."/>
            <person name="Pelletier E."/>
            <person name="Niang G."/>
            <person name="Scheremetjew M."/>
            <person name="Finn R."/>
            <person name="Kale V."/>
            <person name="Holt S."/>
            <person name="Cochrane G."/>
            <person name="Meng A."/>
            <person name="Brown T."/>
            <person name="Cohen L."/>
        </authorList>
    </citation>
    <scope>NUCLEOTIDE SEQUENCE</scope>
    <source>
        <strain evidence="12">CCMP3107</strain>
    </source>
</reference>
<organism evidence="12">
    <name type="scientific">Heterosigma akashiwo</name>
    <name type="common">Chromophytic alga</name>
    <name type="synonym">Heterosigma carterae</name>
    <dbReference type="NCBI Taxonomy" id="2829"/>
    <lineage>
        <taxon>Eukaryota</taxon>
        <taxon>Sar</taxon>
        <taxon>Stramenopiles</taxon>
        <taxon>Ochrophyta</taxon>
        <taxon>Raphidophyceae</taxon>
        <taxon>Chattonellales</taxon>
        <taxon>Chattonellaceae</taxon>
        <taxon>Heterosigma</taxon>
    </lineage>
</organism>
<evidence type="ECO:0000256" key="7">
    <source>
        <dbReference type="PROSITE-ProRule" id="PRU10141"/>
    </source>
</evidence>
<dbReference type="PROSITE" id="PS00108">
    <property type="entry name" value="PROTEIN_KINASE_ST"/>
    <property type="match status" value="1"/>
</dbReference>
<dbReference type="GO" id="GO:0004674">
    <property type="term" value="F:protein serine/threonine kinase activity"/>
    <property type="evidence" value="ECO:0007669"/>
    <property type="project" value="UniProtKB-KW"/>
</dbReference>
<dbReference type="FunFam" id="3.30.200.20:FF:000042">
    <property type="entry name" value="Aurora kinase A"/>
    <property type="match status" value="1"/>
</dbReference>
<keyword evidence="1 8" id="KW-0723">Serine/threonine-protein kinase</keyword>
<dbReference type="FunFam" id="1.10.510.10:FF:000571">
    <property type="entry name" value="Maternal embryonic leucine zipper kinase"/>
    <property type="match status" value="1"/>
</dbReference>
<dbReference type="InterPro" id="IPR000961">
    <property type="entry name" value="AGC-kinase_C"/>
</dbReference>
<feature type="domain" description="AGC-kinase C-terminal" evidence="11">
    <location>
        <begin position="361"/>
        <end position="430"/>
    </location>
</feature>
<name>A0A7S3UYE7_HETAK</name>
<dbReference type="EMBL" id="HBIU01011289">
    <property type="protein sequence ID" value="CAE0626263.1"/>
    <property type="molecule type" value="Transcribed_RNA"/>
</dbReference>
<keyword evidence="3" id="KW-0808">Transferase</keyword>
<feature type="region of interest" description="Disordered" evidence="9">
    <location>
        <begin position="15"/>
        <end position="50"/>
    </location>
</feature>
<dbReference type="PROSITE" id="PS00107">
    <property type="entry name" value="PROTEIN_KINASE_ATP"/>
    <property type="match status" value="1"/>
</dbReference>
<keyword evidence="5" id="KW-0418">Kinase</keyword>
<feature type="compositionally biased region" description="Polar residues" evidence="9">
    <location>
        <begin position="39"/>
        <end position="50"/>
    </location>
</feature>
<feature type="binding site" evidence="7">
    <location>
        <position position="126"/>
    </location>
    <ligand>
        <name>ATP</name>
        <dbReference type="ChEBI" id="CHEBI:30616"/>
    </ligand>
</feature>
<accession>A0A7S3UYE7</accession>
<evidence type="ECO:0000256" key="1">
    <source>
        <dbReference type="ARBA" id="ARBA00022527"/>
    </source>
</evidence>
<dbReference type="AlphaFoldDB" id="A0A7S3UYE7"/>
<sequence length="430" mass="48931">MEFILNIISPSKKQEFMGQTSSNSEIRAQQHSREDNFKYPQSPSKSDQLPRMQANSLDIGNNLIAEGERQHWRREVRSHSNFEGSNAARSQVCNDDFERIKVLGLGSFGKVTLVRKKDSQNVYALKEIKKGGLTARMRARIQMERNVMALHRNDFIVKLHYAYQDSEKVYMVMDYCGGGDLYFHLHPSRRGKNRSGLAKFVTSQVLLAIGHLHSHGIVYRDLKPENVLFDHEGYVKLADFGLSKGGVFSPTQGATSVCGSLHYLAPEVLMLPQRPSGSEYGFAADYFGLGVLLYEMLFGLPPWFAPTRHEMVEQVKTRPLHLSSRIPPNIKDFLSQLLEMQPEQRLGSRGVLEIKSHPYFKDVSWEKLSKRQYAPCFVPDAQEMACNFDTSYTRLPVDSSFHDEFAPPASEDDGSDHDESVILDFEYHSQ</sequence>
<keyword evidence="2" id="KW-0597">Phosphoprotein</keyword>
<protein>
    <recommendedName>
        <fullName evidence="13">Protein kinase domain-containing protein</fullName>
    </recommendedName>
</protein>
<dbReference type="InterPro" id="IPR017441">
    <property type="entry name" value="Protein_kinase_ATP_BS"/>
</dbReference>
<dbReference type="InterPro" id="IPR011009">
    <property type="entry name" value="Kinase-like_dom_sf"/>
</dbReference>
<proteinExistence type="inferred from homology"/>
<keyword evidence="4 7" id="KW-0547">Nucleotide-binding</keyword>
<dbReference type="InterPro" id="IPR000719">
    <property type="entry name" value="Prot_kinase_dom"/>
</dbReference>
<comment type="similarity">
    <text evidence="8">Belongs to the protein kinase superfamily.</text>
</comment>
<dbReference type="PANTHER" id="PTHR24351">
    <property type="entry name" value="RIBOSOMAL PROTEIN S6 KINASE"/>
    <property type="match status" value="1"/>
</dbReference>
<evidence type="ECO:0000256" key="5">
    <source>
        <dbReference type="ARBA" id="ARBA00022777"/>
    </source>
</evidence>
<dbReference type="Gene3D" id="1.10.510.10">
    <property type="entry name" value="Transferase(Phosphotransferase) domain 1"/>
    <property type="match status" value="1"/>
</dbReference>
<dbReference type="PROSITE" id="PS50011">
    <property type="entry name" value="PROTEIN_KINASE_DOM"/>
    <property type="match status" value="1"/>
</dbReference>
<dbReference type="CDD" id="cd05123">
    <property type="entry name" value="STKc_AGC"/>
    <property type="match status" value="1"/>
</dbReference>
<gene>
    <name evidence="12" type="ORF">HAKA00212_LOCUS4938</name>
</gene>
<evidence type="ECO:0000256" key="6">
    <source>
        <dbReference type="ARBA" id="ARBA00022840"/>
    </source>
</evidence>
<evidence type="ECO:0008006" key="13">
    <source>
        <dbReference type="Google" id="ProtNLM"/>
    </source>
</evidence>
<evidence type="ECO:0000313" key="12">
    <source>
        <dbReference type="EMBL" id="CAE0626263.1"/>
    </source>
</evidence>
<evidence type="ECO:0000256" key="9">
    <source>
        <dbReference type="SAM" id="MobiDB-lite"/>
    </source>
</evidence>
<evidence type="ECO:0000259" key="11">
    <source>
        <dbReference type="PROSITE" id="PS51285"/>
    </source>
</evidence>
<dbReference type="Pfam" id="PF00069">
    <property type="entry name" value="Pkinase"/>
    <property type="match status" value="1"/>
</dbReference>
<evidence type="ECO:0000256" key="3">
    <source>
        <dbReference type="ARBA" id="ARBA00022679"/>
    </source>
</evidence>